<accession>A0A1I2LLH9</accession>
<dbReference type="EMBL" id="FONV01000022">
    <property type="protein sequence ID" value="SFF79973.1"/>
    <property type="molecule type" value="Genomic_DNA"/>
</dbReference>
<dbReference type="PANTHER" id="PTHR33055:SF16">
    <property type="entry name" value="TRANSPOSASE FOR INSERTION SEQUENCE ELEMENT IS1547"/>
    <property type="match status" value="1"/>
</dbReference>
<reference evidence="2 3" key="1">
    <citation type="submission" date="2016-10" db="EMBL/GenBank/DDBJ databases">
        <authorList>
            <person name="de Groot N.N."/>
        </authorList>
    </citation>
    <scope>NUCLEOTIDE SEQUENCE [LARGE SCALE GENOMIC DNA]</scope>
    <source>
        <strain evidence="2 3">DSM 43019</strain>
    </source>
</reference>
<name>A0A1I2LLH9_9ACTN</name>
<dbReference type="RefSeq" id="WP_093621478.1">
    <property type="nucleotide sequence ID" value="NZ_BOMT01000079.1"/>
</dbReference>
<dbReference type="Proteomes" id="UP000199645">
    <property type="component" value="Unassembled WGS sequence"/>
</dbReference>
<sequence length="161" mass="18059">MRRTLSRLARWIKALDSEIAGLLARITMQIEQTALALLEQYGVGADSAAVLLVTAGDNPDRLTNEAAFAALCGVSPVEMSSGKTSRRRLNRGGDRQANAALFRVVMTRLRDEPRTRAYLTRRTTEDRTKREIMRCLKRFLARDLFRIIHAALMPATPMITT</sequence>
<keyword evidence="3" id="KW-1185">Reference proteome</keyword>
<protein>
    <submittedName>
        <fullName evidence="2">Transposase IS116/IS110/IS902 family protein</fullName>
    </submittedName>
</protein>
<evidence type="ECO:0000313" key="3">
    <source>
        <dbReference type="Proteomes" id="UP000199645"/>
    </source>
</evidence>
<dbReference type="OrthoDB" id="4337860at2"/>
<dbReference type="STRING" id="35752.SAMN05421541_12298"/>
<evidence type="ECO:0000313" key="2">
    <source>
        <dbReference type="EMBL" id="SFF79973.1"/>
    </source>
</evidence>
<dbReference type="InterPro" id="IPR047650">
    <property type="entry name" value="Transpos_IS110"/>
</dbReference>
<gene>
    <name evidence="2" type="ORF">SAMN05421541_12298</name>
</gene>
<dbReference type="GO" id="GO:0003677">
    <property type="term" value="F:DNA binding"/>
    <property type="evidence" value="ECO:0007669"/>
    <property type="project" value="InterPro"/>
</dbReference>
<dbReference type="GO" id="GO:0006313">
    <property type="term" value="P:DNA transposition"/>
    <property type="evidence" value="ECO:0007669"/>
    <property type="project" value="InterPro"/>
</dbReference>
<dbReference type="InterPro" id="IPR003346">
    <property type="entry name" value="Transposase_20"/>
</dbReference>
<dbReference type="AlphaFoldDB" id="A0A1I2LLH9"/>
<evidence type="ECO:0000259" key="1">
    <source>
        <dbReference type="Pfam" id="PF02371"/>
    </source>
</evidence>
<dbReference type="PANTHER" id="PTHR33055">
    <property type="entry name" value="TRANSPOSASE FOR INSERTION SEQUENCE ELEMENT IS1111A"/>
    <property type="match status" value="1"/>
</dbReference>
<dbReference type="Pfam" id="PF02371">
    <property type="entry name" value="Transposase_20"/>
    <property type="match status" value="1"/>
</dbReference>
<organism evidence="2 3">
    <name type="scientific">Actinoplanes philippinensis</name>
    <dbReference type="NCBI Taxonomy" id="35752"/>
    <lineage>
        <taxon>Bacteria</taxon>
        <taxon>Bacillati</taxon>
        <taxon>Actinomycetota</taxon>
        <taxon>Actinomycetes</taxon>
        <taxon>Micromonosporales</taxon>
        <taxon>Micromonosporaceae</taxon>
        <taxon>Actinoplanes</taxon>
    </lineage>
</organism>
<proteinExistence type="predicted"/>
<feature type="domain" description="Transposase IS116/IS110/IS902 C-terminal" evidence="1">
    <location>
        <begin position="37"/>
        <end position="118"/>
    </location>
</feature>
<dbReference type="GO" id="GO:0004803">
    <property type="term" value="F:transposase activity"/>
    <property type="evidence" value="ECO:0007669"/>
    <property type="project" value="InterPro"/>
</dbReference>